<organism evidence="7 8">
    <name type="scientific">Hungatella hathewayi</name>
    <dbReference type="NCBI Taxonomy" id="154046"/>
    <lineage>
        <taxon>Bacteria</taxon>
        <taxon>Bacillati</taxon>
        <taxon>Bacillota</taxon>
        <taxon>Clostridia</taxon>
        <taxon>Lachnospirales</taxon>
        <taxon>Lachnospiraceae</taxon>
        <taxon>Hungatella</taxon>
    </lineage>
</organism>
<dbReference type="PANTHER" id="PTHR43649">
    <property type="entry name" value="ARABINOSE-BINDING PROTEIN-RELATED"/>
    <property type="match status" value="1"/>
</dbReference>
<keyword evidence="5" id="KW-0449">Lipoprotein</keyword>
<dbReference type="SUPFAM" id="SSF53850">
    <property type="entry name" value="Periplasmic binding protein-like II"/>
    <property type="match status" value="1"/>
</dbReference>
<evidence type="ECO:0000313" key="7">
    <source>
        <dbReference type="EMBL" id="RGD70197.1"/>
    </source>
</evidence>
<feature type="region of interest" description="Disordered" evidence="6">
    <location>
        <begin position="34"/>
        <end position="59"/>
    </location>
</feature>
<dbReference type="PROSITE" id="PS51257">
    <property type="entry name" value="PROKAR_LIPOPROTEIN"/>
    <property type="match status" value="1"/>
</dbReference>
<dbReference type="InterPro" id="IPR050490">
    <property type="entry name" value="Bact_solute-bd_prot1"/>
</dbReference>
<evidence type="ECO:0000256" key="4">
    <source>
        <dbReference type="ARBA" id="ARBA00023139"/>
    </source>
</evidence>
<dbReference type="Proteomes" id="UP000261023">
    <property type="component" value="Unassembled WGS sequence"/>
</dbReference>
<keyword evidence="1" id="KW-1003">Cell membrane</keyword>
<accession>A0A3E3DLL5</accession>
<gene>
    <name evidence="7" type="ORF">DWX31_13780</name>
</gene>
<keyword evidence="2" id="KW-0732">Signal</keyword>
<dbReference type="Gene3D" id="3.40.190.10">
    <property type="entry name" value="Periplasmic binding protein-like II"/>
    <property type="match status" value="1"/>
</dbReference>
<reference evidence="7 8" key="1">
    <citation type="submission" date="2018-08" db="EMBL/GenBank/DDBJ databases">
        <title>A genome reference for cultivated species of the human gut microbiota.</title>
        <authorList>
            <person name="Zou Y."/>
            <person name="Xue W."/>
            <person name="Luo G."/>
        </authorList>
    </citation>
    <scope>NUCLEOTIDE SEQUENCE [LARGE SCALE GENOMIC DNA]</scope>
    <source>
        <strain evidence="7 8">AF19-13AC</strain>
    </source>
</reference>
<keyword evidence="3" id="KW-0472">Membrane</keyword>
<dbReference type="Pfam" id="PF01547">
    <property type="entry name" value="SBP_bac_1"/>
    <property type="match status" value="1"/>
</dbReference>
<evidence type="ECO:0000256" key="2">
    <source>
        <dbReference type="ARBA" id="ARBA00022729"/>
    </source>
</evidence>
<dbReference type="OrthoDB" id="9768630at2"/>
<dbReference type="AlphaFoldDB" id="A0A3E3DLL5"/>
<dbReference type="PANTHER" id="PTHR43649:SF33">
    <property type="entry name" value="POLYGALACTURONAN_RHAMNOGALACTURONAN-BINDING PROTEIN YTCQ"/>
    <property type="match status" value="1"/>
</dbReference>
<comment type="caution">
    <text evidence="7">The sequence shown here is derived from an EMBL/GenBank/DDBJ whole genome shotgun (WGS) entry which is preliminary data.</text>
</comment>
<evidence type="ECO:0000256" key="6">
    <source>
        <dbReference type="SAM" id="MobiDB-lite"/>
    </source>
</evidence>
<proteinExistence type="predicted"/>
<dbReference type="InterPro" id="IPR006059">
    <property type="entry name" value="SBP"/>
</dbReference>
<evidence type="ECO:0000313" key="8">
    <source>
        <dbReference type="Proteomes" id="UP000261023"/>
    </source>
</evidence>
<evidence type="ECO:0000256" key="1">
    <source>
        <dbReference type="ARBA" id="ARBA00022475"/>
    </source>
</evidence>
<sequence>MKGEGDMKKLMTLVCGAMLAAGILSGCGSKEKAVEPTTAEAAKETTQEEGKETTAEAAKTEAEPVDFSFWCISAHEAFYRSRIDAWNKENPDKPIHVDLVSVGGSDRQSKLLVALQTGQGAPDFCDVNIIHFGVYYDFDEIPFVSLTDLVKDEEDKFIKSKLDMYSYNGELYGSPTQAGANVVFYNTKIMEEAGVDIDSIITWDDFVKAGKKVAEKTGKPMTAVETTDMYPFQSMVLQKGSDFFDAEGNVIINNETNVEILEYLKSWLDDGIAVTMPGGSNTSENFYEFFNNDGMGALIMPLWYMTRLEEYMPDLSGHLAVRPMPVWEEGQQYTSACTGGTGTVITNQCENQELAKEFLYFCKLSYDANKECYLQLGFAPFRSDVWEDEALSVNREFFNNENVFGNVAASLKNSNAIHNNPMVPKAFDIVSSDVMYSVFEAGTSTPKEALDRAADTLNSQK</sequence>
<evidence type="ECO:0000256" key="5">
    <source>
        <dbReference type="ARBA" id="ARBA00023288"/>
    </source>
</evidence>
<feature type="compositionally biased region" description="Basic and acidic residues" evidence="6">
    <location>
        <begin position="41"/>
        <end position="59"/>
    </location>
</feature>
<protein>
    <submittedName>
        <fullName evidence="7">Carbohydrate ABC transporter substrate-binding protein</fullName>
    </submittedName>
</protein>
<name>A0A3E3DLL5_9FIRM</name>
<evidence type="ECO:0000256" key="3">
    <source>
        <dbReference type="ARBA" id="ARBA00023136"/>
    </source>
</evidence>
<keyword evidence="4" id="KW-0564">Palmitate</keyword>
<dbReference type="EMBL" id="QTJW01000008">
    <property type="protein sequence ID" value="RGD70197.1"/>
    <property type="molecule type" value="Genomic_DNA"/>
</dbReference>